<dbReference type="AlphaFoldDB" id="A0A927MM20"/>
<sequence length="43" mass="4468">MTANSAADITRHASAAAYPSSSPRTANNSRNCSCDALDTITPR</sequence>
<evidence type="ECO:0000313" key="2">
    <source>
        <dbReference type="EMBL" id="MBE1603156.1"/>
    </source>
</evidence>
<protein>
    <submittedName>
        <fullName evidence="2">Uncharacterized protein</fullName>
    </submittedName>
</protein>
<keyword evidence="3" id="KW-1185">Reference proteome</keyword>
<organism evidence="2 3">
    <name type="scientific">Actinopolymorpha pittospori</name>
    <dbReference type="NCBI Taxonomy" id="648752"/>
    <lineage>
        <taxon>Bacteria</taxon>
        <taxon>Bacillati</taxon>
        <taxon>Actinomycetota</taxon>
        <taxon>Actinomycetes</taxon>
        <taxon>Propionibacteriales</taxon>
        <taxon>Actinopolymorphaceae</taxon>
        <taxon>Actinopolymorpha</taxon>
    </lineage>
</organism>
<name>A0A927MM20_9ACTN</name>
<feature type="region of interest" description="Disordered" evidence="1">
    <location>
        <begin position="1"/>
        <end position="43"/>
    </location>
</feature>
<evidence type="ECO:0000313" key="3">
    <source>
        <dbReference type="Proteomes" id="UP000638648"/>
    </source>
</evidence>
<dbReference type="EMBL" id="JADBEM010000001">
    <property type="protein sequence ID" value="MBE1603156.1"/>
    <property type="molecule type" value="Genomic_DNA"/>
</dbReference>
<proteinExistence type="predicted"/>
<accession>A0A927MM20</accession>
<reference evidence="2" key="1">
    <citation type="submission" date="2020-10" db="EMBL/GenBank/DDBJ databases">
        <title>Sequencing the genomes of 1000 actinobacteria strains.</title>
        <authorList>
            <person name="Klenk H.-P."/>
        </authorList>
    </citation>
    <scope>NUCLEOTIDE SEQUENCE</scope>
    <source>
        <strain evidence="2">DSM 45354</strain>
    </source>
</reference>
<feature type="compositionally biased region" description="Low complexity" evidence="1">
    <location>
        <begin position="13"/>
        <end position="23"/>
    </location>
</feature>
<evidence type="ECO:0000256" key="1">
    <source>
        <dbReference type="SAM" id="MobiDB-lite"/>
    </source>
</evidence>
<gene>
    <name evidence="2" type="ORF">HEB94_000004</name>
</gene>
<dbReference type="Proteomes" id="UP000638648">
    <property type="component" value="Unassembled WGS sequence"/>
</dbReference>
<comment type="caution">
    <text evidence="2">The sequence shown here is derived from an EMBL/GenBank/DDBJ whole genome shotgun (WGS) entry which is preliminary data.</text>
</comment>